<dbReference type="PRINTS" id="PR00039">
    <property type="entry name" value="HTHLYSR"/>
</dbReference>
<evidence type="ECO:0000313" key="6">
    <source>
        <dbReference type="EMBL" id="GAA2103774.1"/>
    </source>
</evidence>
<sequence length="303" mass="32544">MGRLAPELRALLETDEQDGFVTAAAQSLRIPQSTLSRRIRALEDLWGFPLLVRTGRRAALTPRARELAAAVRGPLAALERAIAATAGEADPEGGRVRFGFPLTMGQGRAPELLAAFRRAHPGIRMELRQAHGTALFEDLRLGRLDLALTIPAPGPEDGVRGTLEHRVMGRQRIVAVLPEAHPCADRDVLRLEELADAQFIGTPRPFHLRRLTEAWCAAAGFTPQVDIEAAEFAAIRELVALGMGVALLPALPSPLPGTAEVPLAGEPAGEEDRSREIALVRAAVPLSPPAQSLWDFLARAAEG</sequence>
<gene>
    <name evidence="6" type="ORF">GCM10009823_27940</name>
</gene>
<dbReference type="SUPFAM" id="SSF46785">
    <property type="entry name" value="Winged helix' DNA-binding domain"/>
    <property type="match status" value="1"/>
</dbReference>
<dbReference type="Gene3D" id="1.10.10.10">
    <property type="entry name" value="Winged helix-like DNA-binding domain superfamily/Winged helix DNA-binding domain"/>
    <property type="match status" value="1"/>
</dbReference>
<dbReference type="PANTHER" id="PTHR30346">
    <property type="entry name" value="TRANSCRIPTIONAL DUAL REGULATOR HCAR-RELATED"/>
    <property type="match status" value="1"/>
</dbReference>
<proteinExistence type="inferred from homology"/>
<keyword evidence="3" id="KW-0238">DNA-binding</keyword>
<feature type="domain" description="HTH lysR-type" evidence="5">
    <location>
        <begin position="21"/>
        <end position="61"/>
    </location>
</feature>
<protein>
    <submittedName>
        <fullName evidence="6">LysR family transcriptional regulator</fullName>
    </submittedName>
</protein>
<accession>A0ABP5INK7</accession>
<comment type="caution">
    <text evidence="6">The sequence shown here is derived from an EMBL/GenBank/DDBJ whole genome shotgun (WGS) entry which is preliminary data.</text>
</comment>
<dbReference type="PROSITE" id="PS50931">
    <property type="entry name" value="HTH_LYSR"/>
    <property type="match status" value="1"/>
</dbReference>
<evidence type="ECO:0000256" key="2">
    <source>
        <dbReference type="ARBA" id="ARBA00023015"/>
    </source>
</evidence>
<dbReference type="Gene3D" id="3.40.190.290">
    <property type="match status" value="1"/>
</dbReference>
<dbReference type="Proteomes" id="UP001500984">
    <property type="component" value="Unassembled WGS sequence"/>
</dbReference>
<dbReference type="EMBL" id="BAAAPZ010000017">
    <property type="protein sequence ID" value="GAA2103774.1"/>
    <property type="molecule type" value="Genomic_DNA"/>
</dbReference>
<evidence type="ECO:0000256" key="4">
    <source>
        <dbReference type="ARBA" id="ARBA00023163"/>
    </source>
</evidence>
<dbReference type="InterPro" id="IPR005119">
    <property type="entry name" value="LysR_subst-bd"/>
</dbReference>
<dbReference type="InterPro" id="IPR000847">
    <property type="entry name" value="LysR_HTH_N"/>
</dbReference>
<keyword evidence="7" id="KW-1185">Reference proteome</keyword>
<organism evidence="6 7">
    <name type="scientific">Brevibacterium salitolerans</name>
    <dbReference type="NCBI Taxonomy" id="1403566"/>
    <lineage>
        <taxon>Bacteria</taxon>
        <taxon>Bacillati</taxon>
        <taxon>Actinomycetota</taxon>
        <taxon>Actinomycetes</taxon>
        <taxon>Micrococcales</taxon>
        <taxon>Brevibacteriaceae</taxon>
        <taxon>Brevibacterium</taxon>
    </lineage>
</organism>
<dbReference type="Pfam" id="PF03466">
    <property type="entry name" value="LysR_substrate"/>
    <property type="match status" value="1"/>
</dbReference>
<evidence type="ECO:0000259" key="5">
    <source>
        <dbReference type="PROSITE" id="PS50931"/>
    </source>
</evidence>
<keyword evidence="4" id="KW-0804">Transcription</keyword>
<dbReference type="Pfam" id="PF00126">
    <property type="entry name" value="HTH_1"/>
    <property type="match status" value="1"/>
</dbReference>
<keyword evidence="2" id="KW-0805">Transcription regulation</keyword>
<evidence type="ECO:0000256" key="1">
    <source>
        <dbReference type="ARBA" id="ARBA00009437"/>
    </source>
</evidence>
<reference evidence="7" key="1">
    <citation type="journal article" date="2019" name="Int. J. Syst. Evol. Microbiol.">
        <title>The Global Catalogue of Microorganisms (GCM) 10K type strain sequencing project: providing services to taxonomists for standard genome sequencing and annotation.</title>
        <authorList>
            <consortium name="The Broad Institute Genomics Platform"/>
            <consortium name="The Broad Institute Genome Sequencing Center for Infectious Disease"/>
            <person name="Wu L."/>
            <person name="Ma J."/>
        </authorList>
    </citation>
    <scope>NUCLEOTIDE SEQUENCE [LARGE SCALE GENOMIC DNA]</scope>
    <source>
        <strain evidence="7">JCM 15900</strain>
    </source>
</reference>
<dbReference type="SUPFAM" id="SSF53850">
    <property type="entry name" value="Periplasmic binding protein-like II"/>
    <property type="match status" value="1"/>
</dbReference>
<dbReference type="PANTHER" id="PTHR30346:SF28">
    <property type="entry name" value="HTH-TYPE TRANSCRIPTIONAL REGULATOR CYNR"/>
    <property type="match status" value="1"/>
</dbReference>
<evidence type="ECO:0000313" key="7">
    <source>
        <dbReference type="Proteomes" id="UP001500984"/>
    </source>
</evidence>
<comment type="similarity">
    <text evidence="1">Belongs to the LysR transcriptional regulatory family.</text>
</comment>
<evidence type="ECO:0000256" key="3">
    <source>
        <dbReference type="ARBA" id="ARBA00023125"/>
    </source>
</evidence>
<name>A0ABP5INK7_9MICO</name>
<dbReference type="InterPro" id="IPR036388">
    <property type="entry name" value="WH-like_DNA-bd_sf"/>
</dbReference>
<dbReference type="InterPro" id="IPR036390">
    <property type="entry name" value="WH_DNA-bd_sf"/>
</dbReference>